<dbReference type="CDD" id="cd16325">
    <property type="entry name" value="LolA"/>
    <property type="match status" value="1"/>
</dbReference>
<dbReference type="PANTHER" id="PTHR35869:SF1">
    <property type="entry name" value="OUTER-MEMBRANE LIPOPROTEIN CARRIER PROTEIN"/>
    <property type="match status" value="1"/>
</dbReference>
<reference evidence="3 4" key="1">
    <citation type="journal article" date="2016" name="C (Basel)">
        <title>Selective Growth of and Electricity Production by Marine Exoelectrogenic Bacteria in Self-Aggregated Hydrogel of Microbially Reduced Graphene Oxide.</title>
        <authorList>
            <person name="Yoshida N."/>
            <person name="Goto Y."/>
            <person name="Miyata Y."/>
        </authorList>
    </citation>
    <scope>NUCLEOTIDE SEQUENCE [LARGE SCALE GENOMIC DNA]</scope>
    <source>
        <strain evidence="3 4">NIT-T3</strain>
    </source>
</reference>
<keyword evidence="1 2" id="KW-0732">Signal</keyword>
<sequence length="203" mass="22846">MKARIVLFLLLLLWLPAGAPAASPDAVLGRIQQLAAGVETLASDFSQEKYLSVFQDVLPASGRFYYRKPDRLRWEMTAPVSSGFVLNGEQGRRWQQAGSAGERFDIAREPVMKIVAEQLLAWTRADFDRLRKEYRITLEKEDPVQLRLDPQGAAAGFLDHLLIRFAPSGKHVQQVEVHEQGGDYTRIVFHDTVVNGPLAEDLF</sequence>
<organism evidence="3 4">
    <name type="scientific">Desulfuromonas versatilis</name>
    <dbReference type="NCBI Taxonomy" id="2802975"/>
    <lineage>
        <taxon>Bacteria</taxon>
        <taxon>Pseudomonadati</taxon>
        <taxon>Thermodesulfobacteriota</taxon>
        <taxon>Desulfuromonadia</taxon>
        <taxon>Desulfuromonadales</taxon>
        <taxon>Desulfuromonadaceae</taxon>
        <taxon>Desulfuromonas</taxon>
    </lineage>
</organism>
<evidence type="ECO:0000256" key="2">
    <source>
        <dbReference type="SAM" id="SignalP"/>
    </source>
</evidence>
<reference evidence="3 4" key="2">
    <citation type="journal article" date="2021" name="Int. J. Syst. Evol. Microbiol.">
        <title>Isolation and Polyphasic Characterization of Desulfuromonas versatilis sp. Nov., an Electrogenic Bacteria Capable of Versatile Metabolism Isolated from a Graphene Oxide-Reducing Enrichment Culture.</title>
        <authorList>
            <person name="Xie L."/>
            <person name="Yoshida N."/>
            <person name="Ishii S."/>
            <person name="Meng L."/>
        </authorList>
    </citation>
    <scope>NUCLEOTIDE SEQUENCE [LARGE SCALE GENOMIC DNA]</scope>
    <source>
        <strain evidence="3 4">NIT-T3</strain>
    </source>
</reference>
<dbReference type="SUPFAM" id="SSF89392">
    <property type="entry name" value="Prokaryotic lipoproteins and lipoprotein localization factors"/>
    <property type="match status" value="1"/>
</dbReference>
<evidence type="ECO:0000256" key="1">
    <source>
        <dbReference type="ARBA" id="ARBA00022729"/>
    </source>
</evidence>
<dbReference type="RefSeq" id="WP_221250664.1">
    <property type="nucleotide sequence ID" value="NZ_AP024355.1"/>
</dbReference>
<dbReference type="EMBL" id="AP024355">
    <property type="protein sequence ID" value="BCR03187.1"/>
    <property type="molecule type" value="Genomic_DNA"/>
</dbReference>
<gene>
    <name evidence="3" type="ORF">DESUT3_02560</name>
</gene>
<proteinExistence type="predicted"/>
<keyword evidence="4" id="KW-1185">Reference proteome</keyword>
<protein>
    <submittedName>
        <fullName evidence="3">Cell envelope biogenesis protein LolA</fullName>
    </submittedName>
</protein>
<dbReference type="Gene3D" id="2.50.20.10">
    <property type="entry name" value="Lipoprotein localisation LolA/LolB/LppX"/>
    <property type="match status" value="1"/>
</dbReference>
<feature type="signal peptide" evidence="2">
    <location>
        <begin position="1"/>
        <end position="21"/>
    </location>
</feature>
<evidence type="ECO:0000313" key="4">
    <source>
        <dbReference type="Proteomes" id="UP001319827"/>
    </source>
</evidence>
<dbReference type="Proteomes" id="UP001319827">
    <property type="component" value="Chromosome"/>
</dbReference>
<evidence type="ECO:0000313" key="3">
    <source>
        <dbReference type="EMBL" id="BCR03187.1"/>
    </source>
</evidence>
<dbReference type="PANTHER" id="PTHR35869">
    <property type="entry name" value="OUTER-MEMBRANE LIPOPROTEIN CARRIER PROTEIN"/>
    <property type="match status" value="1"/>
</dbReference>
<accession>A0ABM8HQQ3</accession>
<feature type="chain" id="PRO_5046136455" evidence="2">
    <location>
        <begin position="22"/>
        <end position="203"/>
    </location>
</feature>
<dbReference type="InterPro" id="IPR029046">
    <property type="entry name" value="LolA/LolB/LppX"/>
</dbReference>
<name>A0ABM8HQQ3_9BACT</name>
<dbReference type="InterPro" id="IPR004564">
    <property type="entry name" value="OM_lipoprot_carrier_LolA-like"/>
</dbReference>
<dbReference type="Pfam" id="PF03548">
    <property type="entry name" value="LolA"/>
    <property type="match status" value="1"/>
</dbReference>